<feature type="compositionally biased region" description="Basic and acidic residues" evidence="1">
    <location>
        <begin position="22"/>
        <end position="33"/>
    </location>
</feature>
<gene>
    <name evidence="2" type="ORF">APZ42_020586</name>
</gene>
<name>A0A164X7U7_9CRUS</name>
<evidence type="ECO:0000313" key="2">
    <source>
        <dbReference type="EMBL" id="KZS13951.1"/>
    </source>
</evidence>
<proteinExistence type="predicted"/>
<keyword evidence="3" id="KW-1185">Reference proteome</keyword>
<evidence type="ECO:0000313" key="3">
    <source>
        <dbReference type="Proteomes" id="UP000076858"/>
    </source>
</evidence>
<accession>A0A164X7U7</accession>
<comment type="caution">
    <text evidence="2">The sequence shown here is derived from an EMBL/GenBank/DDBJ whole genome shotgun (WGS) entry which is preliminary data.</text>
</comment>
<evidence type="ECO:0000256" key="1">
    <source>
        <dbReference type="SAM" id="MobiDB-lite"/>
    </source>
</evidence>
<protein>
    <submittedName>
        <fullName evidence="2">Uncharacterized protein</fullName>
    </submittedName>
</protein>
<dbReference type="EMBL" id="LRGB01001005">
    <property type="protein sequence ID" value="KZS13951.1"/>
    <property type="molecule type" value="Genomic_DNA"/>
</dbReference>
<reference evidence="2 3" key="1">
    <citation type="submission" date="2016-03" db="EMBL/GenBank/DDBJ databases">
        <title>EvidentialGene: Evidence-directed Construction of Genes on Genomes.</title>
        <authorList>
            <person name="Gilbert D.G."/>
            <person name="Choi J.-H."/>
            <person name="Mockaitis K."/>
            <person name="Colbourne J."/>
            <person name="Pfrender M."/>
        </authorList>
    </citation>
    <scope>NUCLEOTIDE SEQUENCE [LARGE SCALE GENOMIC DNA]</scope>
    <source>
        <strain evidence="2 3">Xinb3</strain>
        <tissue evidence="2">Complete organism</tissue>
    </source>
</reference>
<sequence length="49" mass="5740">MFPASCAERRGMRPRVRKSKVKYTESHKNKRDGGFCLLSQSYDGFDKNR</sequence>
<feature type="compositionally biased region" description="Basic residues" evidence="1">
    <location>
        <begin position="12"/>
        <end position="21"/>
    </location>
</feature>
<feature type="region of interest" description="Disordered" evidence="1">
    <location>
        <begin position="1"/>
        <end position="34"/>
    </location>
</feature>
<organism evidence="2 3">
    <name type="scientific">Daphnia magna</name>
    <dbReference type="NCBI Taxonomy" id="35525"/>
    <lineage>
        <taxon>Eukaryota</taxon>
        <taxon>Metazoa</taxon>
        <taxon>Ecdysozoa</taxon>
        <taxon>Arthropoda</taxon>
        <taxon>Crustacea</taxon>
        <taxon>Branchiopoda</taxon>
        <taxon>Diplostraca</taxon>
        <taxon>Cladocera</taxon>
        <taxon>Anomopoda</taxon>
        <taxon>Daphniidae</taxon>
        <taxon>Daphnia</taxon>
    </lineage>
</organism>
<dbReference type="AlphaFoldDB" id="A0A164X7U7"/>
<dbReference type="Proteomes" id="UP000076858">
    <property type="component" value="Unassembled WGS sequence"/>
</dbReference>